<evidence type="ECO:0000256" key="1">
    <source>
        <dbReference type="ARBA" id="ARBA00009437"/>
    </source>
</evidence>
<dbReference type="AlphaFoldDB" id="A0A261SJG3"/>
<dbReference type="EMBL" id="NEVM01000001">
    <property type="protein sequence ID" value="OZI37137.1"/>
    <property type="molecule type" value="Genomic_DNA"/>
</dbReference>
<dbReference type="RefSeq" id="WP_094851244.1">
    <property type="nucleotide sequence ID" value="NZ_NEVM01000001.1"/>
</dbReference>
<keyword evidence="3" id="KW-0238">DNA-binding</keyword>
<name>A0A261SJG3_9BORD</name>
<evidence type="ECO:0000259" key="5">
    <source>
        <dbReference type="PROSITE" id="PS50931"/>
    </source>
</evidence>
<comment type="similarity">
    <text evidence="1">Belongs to the LysR transcriptional regulatory family.</text>
</comment>
<protein>
    <recommendedName>
        <fullName evidence="5">HTH lysR-type domain-containing protein</fullName>
    </recommendedName>
</protein>
<keyword evidence="2" id="KW-0805">Transcription regulation</keyword>
<evidence type="ECO:0000256" key="2">
    <source>
        <dbReference type="ARBA" id="ARBA00023015"/>
    </source>
</evidence>
<dbReference type="PROSITE" id="PS50931">
    <property type="entry name" value="HTH_LYSR"/>
    <property type="match status" value="1"/>
</dbReference>
<dbReference type="InterPro" id="IPR036388">
    <property type="entry name" value="WH-like_DNA-bd_sf"/>
</dbReference>
<dbReference type="FunFam" id="1.10.10.10:FF:000001">
    <property type="entry name" value="LysR family transcriptional regulator"/>
    <property type="match status" value="1"/>
</dbReference>
<dbReference type="Pfam" id="PF03466">
    <property type="entry name" value="LysR_substrate"/>
    <property type="match status" value="1"/>
</dbReference>
<dbReference type="PRINTS" id="PR00039">
    <property type="entry name" value="HTHLYSR"/>
</dbReference>
<evidence type="ECO:0000256" key="3">
    <source>
        <dbReference type="ARBA" id="ARBA00023125"/>
    </source>
</evidence>
<evidence type="ECO:0000256" key="4">
    <source>
        <dbReference type="ARBA" id="ARBA00023163"/>
    </source>
</evidence>
<organism evidence="6 7">
    <name type="scientific">Bordetella genomosp. 10</name>
    <dbReference type="NCBI Taxonomy" id="1416804"/>
    <lineage>
        <taxon>Bacteria</taxon>
        <taxon>Pseudomonadati</taxon>
        <taxon>Pseudomonadota</taxon>
        <taxon>Betaproteobacteria</taxon>
        <taxon>Burkholderiales</taxon>
        <taxon>Alcaligenaceae</taxon>
        <taxon>Bordetella</taxon>
    </lineage>
</organism>
<dbReference type="InterPro" id="IPR000847">
    <property type="entry name" value="LysR_HTH_N"/>
</dbReference>
<dbReference type="PANTHER" id="PTHR30346:SF28">
    <property type="entry name" value="HTH-TYPE TRANSCRIPTIONAL REGULATOR CYNR"/>
    <property type="match status" value="1"/>
</dbReference>
<accession>A0A261SJG3</accession>
<dbReference type="GO" id="GO:0032993">
    <property type="term" value="C:protein-DNA complex"/>
    <property type="evidence" value="ECO:0007669"/>
    <property type="project" value="TreeGrafter"/>
</dbReference>
<dbReference type="InterPro" id="IPR036390">
    <property type="entry name" value="WH_DNA-bd_sf"/>
</dbReference>
<evidence type="ECO:0000313" key="6">
    <source>
        <dbReference type="EMBL" id="OZI37137.1"/>
    </source>
</evidence>
<dbReference type="SUPFAM" id="SSF53850">
    <property type="entry name" value="Periplasmic binding protein-like II"/>
    <property type="match status" value="1"/>
</dbReference>
<reference evidence="7" key="1">
    <citation type="submission" date="2017-05" db="EMBL/GenBank/DDBJ databases">
        <title>Complete and WGS of Bordetella genogroups.</title>
        <authorList>
            <person name="Spilker T."/>
            <person name="Lipuma J."/>
        </authorList>
    </citation>
    <scope>NUCLEOTIDE SEQUENCE [LARGE SCALE GENOMIC DNA]</scope>
    <source>
        <strain evidence="7">AU16122</strain>
    </source>
</reference>
<dbReference type="InterPro" id="IPR005119">
    <property type="entry name" value="LysR_subst-bd"/>
</dbReference>
<dbReference type="PANTHER" id="PTHR30346">
    <property type="entry name" value="TRANSCRIPTIONAL DUAL REGULATOR HCAR-RELATED"/>
    <property type="match status" value="1"/>
</dbReference>
<comment type="caution">
    <text evidence="6">The sequence shown here is derived from an EMBL/GenBank/DDBJ whole genome shotgun (WGS) entry which is preliminary data.</text>
</comment>
<dbReference type="GO" id="GO:0003700">
    <property type="term" value="F:DNA-binding transcription factor activity"/>
    <property type="evidence" value="ECO:0007669"/>
    <property type="project" value="InterPro"/>
</dbReference>
<dbReference type="SUPFAM" id="SSF46785">
    <property type="entry name" value="Winged helix' DNA-binding domain"/>
    <property type="match status" value="1"/>
</dbReference>
<feature type="domain" description="HTH lysR-type" evidence="5">
    <location>
        <begin position="1"/>
        <end position="58"/>
    </location>
</feature>
<dbReference type="GO" id="GO:0003677">
    <property type="term" value="F:DNA binding"/>
    <property type="evidence" value="ECO:0007669"/>
    <property type="project" value="UniProtKB-KW"/>
</dbReference>
<keyword evidence="7" id="KW-1185">Reference proteome</keyword>
<dbReference type="Gene3D" id="3.40.190.10">
    <property type="entry name" value="Periplasmic binding protein-like II"/>
    <property type="match status" value="2"/>
</dbReference>
<keyword evidence="4" id="KW-0804">Transcription</keyword>
<dbReference type="OrthoDB" id="9157176at2"/>
<evidence type="ECO:0000313" key="7">
    <source>
        <dbReference type="Proteomes" id="UP000216020"/>
    </source>
</evidence>
<sequence length="308" mass="34254">MELRHLRYFVAVAEEEHVTRAARRLGMQQPPLTQQIQALEAELGVPLFERRPRSIQLNEAGRAFLEDARRLLQDADAAVSRIQRYAQAADAVLRIGMTTTSALHHRTRALLRAFRGQRPEVVLQLEEGAAADLLGGLERGEHDVVLIRGPGPEVSTFATQWLSEDDLMVAVPAQHPIAHSDGIDLGDLRHEDLILYRQGGYMGLSSRLMATFERQGIQPRVGAEARRLLSAVNMVATGMGITVVPRSLEALRIDSVIYLPLQTQPVDRAPVTMIYRRTDCHPLLHEFLDVGERVARSIGPARDVPLEA</sequence>
<proteinExistence type="inferred from homology"/>
<gene>
    <name evidence="6" type="ORF">CAL29_01525</name>
</gene>
<dbReference type="Pfam" id="PF00126">
    <property type="entry name" value="HTH_1"/>
    <property type="match status" value="1"/>
</dbReference>
<dbReference type="Proteomes" id="UP000216020">
    <property type="component" value="Unassembled WGS sequence"/>
</dbReference>
<dbReference type="Gene3D" id="1.10.10.10">
    <property type="entry name" value="Winged helix-like DNA-binding domain superfamily/Winged helix DNA-binding domain"/>
    <property type="match status" value="1"/>
</dbReference>